<keyword evidence="4" id="KW-0520">NAD</keyword>
<feature type="non-terminal residue" evidence="9">
    <location>
        <position position="1"/>
    </location>
</feature>
<evidence type="ECO:0000256" key="1">
    <source>
        <dbReference type="ARBA" id="ARBA00012612"/>
    </source>
</evidence>
<comment type="caution">
    <text evidence="9">The sequence shown here is derived from an EMBL/GenBank/DDBJ whole genome shotgun (WGS) entry which is preliminary data.</text>
</comment>
<dbReference type="Proteomes" id="UP000824469">
    <property type="component" value="Unassembled WGS sequence"/>
</dbReference>
<gene>
    <name evidence="9" type="ORF">KI387_021093</name>
</gene>
<dbReference type="InterPro" id="IPR045870">
    <property type="entry name" value="TryX_NRX_thioredoxin_dom"/>
</dbReference>
<keyword evidence="10" id="KW-1185">Reference proteome</keyword>
<dbReference type="Gene3D" id="3.40.30.10">
    <property type="entry name" value="Glutaredoxin"/>
    <property type="match status" value="1"/>
</dbReference>
<dbReference type="EC" id="1.8.1.8" evidence="1"/>
<dbReference type="Pfam" id="PF13905">
    <property type="entry name" value="Thioredoxin_8"/>
    <property type="match status" value="1"/>
</dbReference>
<dbReference type="PROSITE" id="PS51352">
    <property type="entry name" value="THIOREDOXIN_2"/>
    <property type="match status" value="1"/>
</dbReference>
<name>A0AA38LC28_TAXCH</name>
<dbReference type="InterPro" id="IPR012336">
    <property type="entry name" value="Thioredoxin-like_fold"/>
</dbReference>
<organism evidence="9 10">
    <name type="scientific">Taxus chinensis</name>
    <name type="common">Chinese yew</name>
    <name type="synonym">Taxus wallichiana var. chinensis</name>
    <dbReference type="NCBI Taxonomy" id="29808"/>
    <lineage>
        <taxon>Eukaryota</taxon>
        <taxon>Viridiplantae</taxon>
        <taxon>Streptophyta</taxon>
        <taxon>Embryophyta</taxon>
        <taxon>Tracheophyta</taxon>
        <taxon>Spermatophyta</taxon>
        <taxon>Pinopsida</taxon>
        <taxon>Pinidae</taxon>
        <taxon>Conifers II</taxon>
        <taxon>Cupressales</taxon>
        <taxon>Taxaceae</taxon>
        <taxon>Taxus</taxon>
    </lineage>
</organism>
<dbReference type="GO" id="GO:0004791">
    <property type="term" value="F:thioredoxin-disulfide reductase (NADPH) activity"/>
    <property type="evidence" value="ECO:0007669"/>
    <property type="project" value="InterPro"/>
</dbReference>
<evidence type="ECO:0000256" key="3">
    <source>
        <dbReference type="ARBA" id="ARBA00023002"/>
    </source>
</evidence>
<evidence type="ECO:0000256" key="6">
    <source>
        <dbReference type="ARBA" id="ARBA00047388"/>
    </source>
</evidence>
<evidence type="ECO:0000259" key="8">
    <source>
        <dbReference type="PROSITE" id="PS51352"/>
    </source>
</evidence>
<feature type="non-terminal residue" evidence="9">
    <location>
        <position position="143"/>
    </location>
</feature>
<dbReference type="EMBL" id="JAHRHJ020000004">
    <property type="protein sequence ID" value="KAH9319324.1"/>
    <property type="molecule type" value="Genomic_DNA"/>
</dbReference>
<evidence type="ECO:0000313" key="10">
    <source>
        <dbReference type="Proteomes" id="UP000824469"/>
    </source>
</evidence>
<dbReference type="PANTHER" id="PTHR13871">
    <property type="entry name" value="THIOREDOXIN"/>
    <property type="match status" value="1"/>
</dbReference>
<comment type="catalytic activity">
    <reaction evidence="7">
        <text>[protein]-dithiol + NADP(+) = [protein]-disulfide + NADPH + H(+)</text>
        <dbReference type="Rhea" id="RHEA:18753"/>
        <dbReference type="Rhea" id="RHEA-COMP:10593"/>
        <dbReference type="Rhea" id="RHEA-COMP:10594"/>
        <dbReference type="ChEBI" id="CHEBI:15378"/>
        <dbReference type="ChEBI" id="CHEBI:29950"/>
        <dbReference type="ChEBI" id="CHEBI:50058"/>
        <dbReference type="ChEBI" id="CHEBI:57783"/>
        <dbReference type="ChEBI" id="CHEBI:58349"/>
        <dbReference type="EC" id="1.8.1.8"/>
    </reaction>
</comment>
<accession>A0AA38LC28</accession>
<dbReference type="InterPro" id="IPR036249">
    <property type="entry name" value="Thioredoxin-like_sf"/>
</dbReference>
<dbReference type="InterPro" id="IPR013766">
    <property type="entry name" value="Thioredoxin_domain"/>
</dbReference>
<evidence type="ECO:0000256" key="7">
    <source>
        <dbReference type="ARBA" id="ARBA00047804"/>
    </source>
</evidence>
<dbReference type="OMA" id="TDDYKHE"/>
<keyword evidence="2" id="KW-0677">Repeat</keyword>
<evidence type="ECO:0000313" key="9">
    <source>
        <dbReference type="EMBL" id="KAH9319324.1"/>
    </source>
</evidence>
<dbReference type="PANTHER" id="PTHR13871:SF96">
    <property type="entry name" value="THIOREDOXIN DOMAIN-CONTAINING PROTEIN"/>
    <property type="match status" value="1"/>
</dbReference>
<dbReference type="CDD" id="cd03009">
    <property type="entry name" value="TryX_like_TryX_NRX"/>
    <property type="match status" value="1"/>
</dbReference>
<evidence type="ECO:0000256" key="4">
    <source>
        <dbReference type="ARBA" id="ARBA00023027"/>
    </source>
</evidence>
<comment type="catalytic activity">
    <reaction evidence="6">
        <text>[protein]-dithiol + NAD(+) = [protein]-disulfide + NADH + H(+)</text>
        <dbReference type="Rhea" id="RHEA:18749"/>
        <dbReference type="Rhea" id="RHEA-COMP:10593"/>
        <dbReference type="Rhea" id="RHEA-COMP:10594"/>
        <dbReference type="ChEBI" id="CHEBI:15378"/>
        <dbReference type="ChEBI" id="CHEBI:29950"/>
        <dbReference type="ChEBI" id="CHEBI:50058"/>
        <dbReference type="ChEBI" id="CHEBI:57540"/>
        <dbReference type="ChEBI" id="CHEBI:57945"/>
        <dbReference type="EC" id="1.8.1.8"/>
    </reaction>
</comment>
<protein>
    <recommendedName>
        <fullName evidence="1">protein-disulfide reductase</fullName>
        <ecNumber evidence="1">1.8.1.8</ecNumber>
    </recommendedName>
</protein>
<reference evidence="9 10" key="1">
    <citation type="journal article" date="2021" name="Nat. Plants">
        <title>The Taxus genome provides insights into paclitaxel biosynthesis.</title>
        <authorList>
            <person name="Xiong X."/>
            <person name="Gou J."/>
            <person name="Liao Q."/>
            <person name="Li Y."/>
            <person name="Zhou Q."/>
            <person name="Bi G."/>
            <person name="Li C."/>
            <person name="Du R."/>
            <person name="Wang X."/>
            <person name="Sun T."/>
            <person name="Guo L."/>
            <person name="Liang H."/>
            <person name="Lu P."/>
            <person name="Wu Y."/>
            <person name="Zhang Z."/>
            <person name="Ro D.K."/>
            <person name="Shang Y."/>
            <person name="Huang S."/>
            <person name="Yan J."/>
        </authorList>
    </citation>
    <scope>NUCLEOTIDE SEQUENCE [LARGE SCALE GENOMIC DNA]</scope>
    <source>
        <strain evidence="9">Ta-2019</strain>
    </source>
</reference>
<comment type="similarity">
    <text evidence="5">Belongs to the nucleoredoxin family.</text>
</comment>
<evidence type="ECO:0000256" key="5">
    <source>
        <dbReference type="ARBA" id="ARBA00025782"/>
    </source>
</evidence>
<sequence>VPVSELTGKTVGLYFSAHWCLPCRGFTPKLAEVYNKLKQKGESFEIVFLSRDRDPKAFEEYHASMPWLALPFKDKVEEDLSSYFHVEEIPSVVIIGPDGKTVTTDAKDIVSVHGVKAYPFTYSRLIELETEKWFDTHAERGEN</sequence>
<dbReference type="SUPFAM" id="SSF52833">
    <property type="entry name" value="Thioredoxin-like"/>
    <property type="match status" value="1"/>
</dbReference>
<dbReference type="InterPro" id="IPR052259">
    <property type="entry name" value="Nucleoredoxin-like"/>
</dbReference>
<evidence type="ECO:0000256" key="2">
    <source>
        <dbReference type="ARBA" id="ARBA00022737"/>
    </source>
</evidence>
<dbReference type="AlphaFoldDB" id="A0AA38LC28"/>
<proteinExistence type="inferred from homology"/>
<feature type="domain" description="Thioredoxin" evidence="8">
    <location>
        <begin position="1"/>
        <end position="131"/>
    </location>
</feature>
<keyword evidence="3" id="KW-0560">Oxidoreductase</keyword>